<dbReference type="AlphaFoldDB" id="A0A9P7MEQ9"/>
<evidence type="ECO:0000256" key="1">
    <source>
        <dbReference type="ARBA" id="ARBA00004173"/>
    </source>
</evidence>
<sequence>MGRQIRPSRVFKAVTQELTHEVLAGHVVATPPWYQIMSDIPPAESIIRTVSPYHQTKPKATKPRDIYRPQTIKYPEDRLRTTFYKDHPWELARPRVVIESDGKDSRRCDWSKGLRQPGVALTGECVVQRQLYLMQTEKMGRAKAYDKVRREFYRLRQAEEVENRVAIEEAKYVGAYFGKTRLDVGMQLEDQEFEKWKIWAGKEKAKRELRHNEDIGTFGAEEEEVEETLTTEEAAPVS</sequence>
<dbReference type="OrthoDB" id="5542239at2759"/>
<name>A0A9P7MEQ9_9HYPO</name>
<keyword evidence="5 6" id="KW-0687">Ribonucleoprotein</keyword>
<dbReference type="CDD" id="cd23701">
    <property type="entry name" value="At1g26750"/>
    <property type="match status" value="1"/>
</dbReference>
<accession>A0A9P7MEQ9</accession>
<dbReference type="InterPro" id="IPR016939">
    <property type="entry name" value="Ribosomal_mS23_fun"/>
</dbReference>
<keyword evidence="9" id="KW-1185">Reference proteome</keyword>
<dbReference type="Pfam" id="PF13741">
    <property type="entry name" value="MRP-S25"/>
    <property type="match status" value="1"/>
</dbReference>
<evidence type="ECO:0000256" key="4">
    <source>
        <dbReference type="ARBA" id="ARBA00023128"/>
    </source>
</evidence>
<dbReference type="PANTHER" id="PTHR37799">
    <property type="entry name" value="37S RIBOSOMAL PROTEIN S25, MITOCHONDRIAL"/>
    <property type="match status" value="1"/>
</dbReference>
<feature type="region of interest" description="Disordered" evidence="7">
    <location>
        <begin position="213"/>
        <end position="238"/>
    </location>
</feature>
<evidence type="ECO:0000313" key="8">
    <source>
        <dbReference type="EMBL" id="KAG5942265.1"/>
    </source>
</evidence>
<protein>
    <recommendedName>
        <fullName evidence="6">37S ribosomal protein S25, mitochondrial</fullName>
    </recommendedName>
</protein>
<comment type="subcellular location">
    <subcellularLocation>
        <location evidence="1 6">Mitochondrion</location>
    </subcellularLocation>
</comment>
<dbReference type="PIRSF" id="PIRSF029764">
    <property type="entry name" value="RSM25"/>
    <property type="match status" value="1"/>
</dbReference>
<dbReference type="PANTHER" id="PTHR37799:SF1">
    <property type="entry name" value="SMALL RIBOSOMAL SUBUNIT PROTEIN MS23"/>
    <property type="match status" value="1"/>
</dbReference>
<comment type="caution">
    <text evidence="8">The sequence shown here is derived from an EMBL/GenBank/DDBJ whole genome shotgun (WGS) entry which is preliminary data.</text>
</comment>
<dbReference type="GO" id="GO:0003735">
    <property type="term" value="F:structural constituent of ribosome"/>
    <property type="evidence" value="ECO:0007669"/>
    <property type="project" value="UniProtKB-UniRule"/>
</dbReference>
<comment type="subunit">
    <text evidence="6">Component of the mitochondrial small ribosomal subunit.</text>
</comment>
<keyword evidence="3 6" id="KW-0689">Ribosomal protein</keyword>
<evidence type="ECO:0000256" key="3">
    <source>
        <dbReference type="ARBA" id="ARBA00022980"/>
    </source>
</evidence>
<keyword evidence="4 6" id="KW-0496">Mitochondrion</keyword>
<evidence type="ECO:0000313" key="9">
    <source>
        <dbReference type="Proteomes" id="UP000706124"/>
    </source>
</evidence>
<gene>
    <name evidence="8" type="ORF">E4U60_007407</name>
</gene>
<dbReference type="InterPro" id="IPR059242">
    <property type="entry name" value="mS23_dom"/>
</dbReference>
<evidence type="ECO:0000256" key="7">
    <source>
        <dbReference type="SAM" id="MobiDB-lite"/>
    </source>
</evidence>
<dbReference type="GO" id="GO:0005763">
    <property type="term" value="C:mitochondrial small ribosomal subunit"/>
    <property type="evidence" value="ECO:0007669"/>
    <property type="project" value="UniProtKB-UniRule"/>
</dbReference>
<proteinExistence type="inferred from homology"/>
<reference evidence="8 9" key="1">
    <citation type="journal article" date="2020" name="bioRxiv">
        <title>Whole genome comparisons of ergot fungi reveals the divergence and evolution of species within the genus Claviceps are the result of varying mechanisms driving genome evolution and host range expansion.</title>
        <authorList>
            <person name="Wyka S.A."/>
            <person name="Mondo S.J."/>
            <person name="Liu M."/>
            <person name="Dettman J."/>
            <person name="Nalam V."/>
            <person name="Broders K.D."/>
        </authorList>
    </citation>
    <scope>NUCLEOTIDE SEQUENCE [LARGE SCALE GENOMIC DNA]</scope>
    <source>
        <strain evidence="8 9">CCC 1485</strain>
    </source>
</reference>
<dbReference type="Proteomes" id="UP000706124">
    <property type="component" value="Unassembled WGS sequence"/>
</dbReference>
<evidence type="ECO:0000256" key="6">
    <source>
        <dbReference type="PIRNR" id="PIRNR029764"/>
    </source>
</evidence>
<evidence type="ECO:0000256" key="5">
    <source>
        <dbReference type="ARBA" id="ARBA00023274"/>
    </source>
</evidence>
<organism evidence="8 9">
    <name type="scientific">Claviceps pazoutovae</name>
    <dbReference type="NCBI Taxonomy" id="1649127"/>
    <lineage>
        <taxon>Eukaryota</taxon>
        <taxon>Fungi</taxon>
        <taxon>Dikarya</taxon>
        <taxon>Ascomycota</taxon>
        <taxon>Pezizomycotina</taxon>
        <taxon>Sordariomycetes</taxon>
        <taxon>Hypocreomycetidae</taxon>
        <taxon>Hypocreales</taxon>
        <taxon>Clavicipitaceae</taxon>
        <taxon>Claviceps</taxon>
    </lineage>
</organism>
<comment type="similarity">
    <text evidence="2">Belongs to the mitochondrion-specific ribosomal protein mS23 family.</text>
</comment>
<evidence type="ECO:0000256" key="2">
    <source>
        <dbReference type="ARBA" id="ARBA00009864"/>
    </source>
</evidence>
<dbReference type="EMBL" id="SRPO01000083">
    <property type="protein sequence ID" value="KAG5942265.1"/>
    <property type="molecule type" value="Genomic_DNA"/>
</dbReference>
<feature type="compositionally biased region" description="Acidic residues" evidence="7">
    <location>
        <begin position="220"/>
        <end position="230"/>
    </location>
</feature>